<reference evidence="4" key="3">
    <citation type="journal article" date="2008" name="Bioinformatics">
        <title>Assembly reconciliation.</title>
        <authorList>
            <person name="Zimin A.V."/>
            <person name="Smith D.R."/>
            <person name="Sutton G."/>
            <person name="Yorke J.A."/>
        </authorList>
    </citation>
    <scope>NUCLEOTIDE SEQUENCE</scope>
    <source>
        <strain evidence="4">TSC#15010-1051.87</strain>
    </source>
</reference>
<reference evidence="4" key="4">
    <citation type="submission" date="2008-06" db="EMBL/GenBank/DDBJ databases">
        <authorList>
            <consortium name="FlyBase"/>
        </authorList>
    </citation>
    <scope>NUCLEOTIDE SEQUENCE</scope>
    <source>
        <strain evidence="4">TSC#15010-1051.87</strain>
    </source>
</reference>
<name>A0PKA8_DROVI</name>
<dbReference type="EMBL" id="BK005912">
    <property type="protein sequence ID" value="DAA05826.1"/>
    <property type="molecule type" value="Genomic_DNA"/>
</dbReference>
<feature type="compositionally biased region" description="Low complexity" evidence="1">
    <location>
        <begin position="206"/>
        <end position="225"/>
    </location>
</feature>
<evidence type="ECO:0000259" key="2">
    <source>
        <dbReference type="Pfam" id="PF02944"/>
    </source>
</evidence>
<feature type="region of interest" description="Disordered" evidence="1">
    <location>
        <begin position="206"/>
        <end position="258"/>
    </location>
</feature>
<dbReference type="GO" id="GO:0003677">
    <property type="term" value="F:DNA binding"/>
    <property type="evidence" value="ECO:0007669"/>
    <property type="project" value="InterPro"/>
</dbReference>
<dbReference type="OMA" id="KSAKYYI"/>
<dbReference type="GeneID" id="6625892"/>
<sequence length="325" mass="36900">MDGLEDASQMEINLSNTNANSQIVLNDLRLLELIYMYPFLFSKAVRPQNDKDYEEWGWGEIVKAFNLSYEGLELSAPFSVEELQWRWYNLRPICPTLGKACGQIPSALRDIVSKINQMMNVKPPANIKGLTSTQQFLLDQLPFIEQLSTAHQRQLEVEVLDAIFKEERKVRLVCKDLGKKELAIVLNEYDAFLKAIRVKELPVQVSSRRSSASSNGSSKPDSSAAARSSNLVISDVRGHSEPQPEPANPPTSPLVIKNEPPDQLEIELQPLSKQSPDKEADPRLRYVPLKSAKYYVKKVQVRLKRLDLADYMPLSYVRKTRNRSS</sequence>
<dbReference type="HOGENOM" id="CLU_783630_0_0_1"/>
<evidence type="ECO:0000313" key="5">
    <source>
        <dbReference type="Proteomes" id="UP000008792"/>
    </source>
</evidence>
<feature type="compositionally biased region" description="Pro residues" evidence="1">
    <location>
        <begin position="243"/>
        <end position="252"/>
    </location>
</feature>
<gene>
    <name evidence="3" type="primary">Lhr</name>
    <name evidence="4" type="synonym">Dvir\Lhr</name>
    <name evidence="4" type="ORF">Dvir_GJ20370</name>
</gene>
<dbReference type="STRING" id="7244.A0PKA8"/>
<dbReference type="Pfam" id="PF02944">
    <property type="entry name" value="BESS"/>
    <property type="match status" value="1"/>
</dbReference>
<dbReference type="RefSeq" id="XP_002050113.1">
    <property type="nucleotide sequence ID" value="XM_002050077.4"/>
</dbReference>
<organism evidence="3">
    <name type="scientific">Drosophila virilis</name>
    <name type="common">Fruit fly</name>
    <dbReference type="NCBI Taxonomy" id="7244"/>
    <lineage>
        <taxon>Eukaryota</taxon>
        <taxon>Metazoa</taxon>
        <taxon>Ecdysozoa</taxon>
        <taxon>Arthropoda</taxon>
        <taxon>Hexapoda</taxon>
        <taxon>Insecta</taxon>
        <taxon>Pterygota</taxon>
        <taxon>Neoptera</taxon>
        <taxon>Endopterygota</taxon>
        <taxon>Diptera</taxon>
        <taxon>Brachycera</taxon>
        <taxon>Muscomorpha</taxon>
        <taxon>Ephydroidea</taxon>
        <taxon>Drosophilidae</taxon>
        <taxon>Drosophila</taxon>
    </lineage>
</organism>
<dbReference type="OrthoDB" id="10262320at2759"/>
<feature type="domain" description="BESS" evidence="2">
    <location>
        <begin position="132"/>
        <end position="165"/>
    </location>
</feature>
<accession>A0PKA8</accession>
<reference evidence="4 5" key="2">
    <citation type="journal article" date="2007" name="Nature">
        <title>Evolution of genes and genomes on the Drosophila phylogeny.</title>
        <authorList>
            <consortium name="Drosophila 12 Genomes Consortium"/>
            <person name="Clark A.G."/>
            <person name="Eisen M.B."/>
            <person name="Smith D.R."/>
            <person name="Bergman C.M."/>
            <person name="Oliver B."/>
            <person name="Markow T.A."/>
            <person name="Kaufman T.C."/>
            <person name="Kellis M."/>
            <person name="Gelbart W."/>
            <person name="Iyer V.N."/>
            <person name="Pollard D.A."/>
            <person name="Sackton T.B."/>
            <person name="Larracuente A.M."/>
            <person name="Singh N.D."/>
            <person name="Abad J.P."/>
            <person name="Abt D.N."/>
            <person name="Adryan B."/>
            <person name="Aguade M."/>
            <person name="Akashi H."/>
            <person name="Anderson W.W."/>
            <person name="Aquadro C.F."/>
            <person name="Ardell D.H."/>
            <person name="Arguello R."/>
            <person name="Artieri C.G."/>
            <person name="Barbash D.A."/>
            <person name="Barker D."/>
            <person name="Barsanti P."/>
            <person name="Batterham P."/>
            <person name="Batzoglou S."/>
            <person name="Begun D."/>
            <person name="Bhutkar A."/>
            <person name="Blanco E."/>
            <person name="Bosak S.A."/>
            <person name="Bradley R.K."/>
            <person name="Brand A.D."/>
            <person name="Brent M.R."/>
            <person name="Brooks A.N."/>
            <person name="Brown R.H."/>
            <person name="Butlin R.K."/>
            <person name="Caggese C."/>
            <person name="Calvi B.R."/>
            <person name="Bernardo de Carvalho A."/>
            <person name="Caspi A."/>
            <person name="Castrezana S."/>
            <person name="Celniker S.E."/>
            <person name="Chang J.L."/>
            <person name="Chapple C."/>
            <person name="Chatterji S."/>
            <person name="Chinwalla A."/>
            <person name="Civetta A."/>
            <person name="Clifton S.W."/>
            <person name="Comeron J.M."/>
            <person name="Costello J.C."/>
            <person name="Coyne J.A."/>
            <person name="Daub J."/>
            <person name="David R.G."/>
            <person name="Delcher A.L."/>
            <person name="Delehaunty K."/>
            <person name="Do C.B."/>
            <person name="Ebling H."/>
            <person name="Edwards K."/>
            <person name="Eickbush T."/>
            <person name="Evans J.D."/>
            <person name="Filipski A."/>
            <person name="Findeiss S."/>
            <person name="Freyhult E."/>
            <person name="Fulton L."/>
            <person name="Fulton R."/>
            <person name="Garcia A.C."/>
            <person name="Gardiner A."/>
            <person name="Garfield D.A."/>
            <person name="Garvin B.E."/>
            <person name="Gibson G."/>
            <person name="Gilbert D."/>
            <person name="Gnerre S."/>
            <person name="Godfrey J."/>
            <person name="Good R."/>
            <person name="Gotea V."/>
            <person name="Gravely B."/>
            <person name="Greenberg A.J."/>
            <person name="Griffiths-Jones S."/>
            <person name="Gross S."/>
            <person name="Guigo R."/>
            <person name="Gustafson E.A."/>
            <person name="Haerty W."/>
            <person name="Hahn M.W."/>
            <person name="Halligan D.L."/>
            <person name="Halpern A.L."/>
            <person name="Halter G.M."/>
            <person name="Han M.V."/>
            <person name="Heger A."/>
            <person name="Hillier L."/>
            <person name="Hinrichs A.S."/>
            <person name="Holmes I."/>
            <person name="Hoskins R.A."/>
            <person name="Hubisz M.J."/>
            <person name="Hultmark D."/>
            <person name="Huntley M.A."/>
            <person name="Jaffe D.B."/>
            <person name="Jagadeeshan S."/>
            <person name="Jeck W.R."/>
            <person name="Johnson J."/>
            <person name="Jones C.D."/>
            <person name="Jordan W.C."/>
            <person name="Karpen G.H."/>
            <person name="Kataoka E."/>
            <person name="Keightley P.D."/>
            <person name="Kheradpour P."/>
            <person name="Kirkness E.F."/>
            <person name="Koerich L.B."/>
            <person name="Kristiansen K."/>
            <person name="Kudrna D."/>
            <person name="Kulathinal R.J."/>
            <person name="Kumar S."/>
            <person name="Kwok R."/>
            <person name="Lander E."/>
            <person name="Langley C.H."/>
            <person name="Lapoint R."/>
            <person name="Lazzaro B.P."/>
            <person name="Lee S.J."/>
            <person name="Levesque L."/>
            <person name="Li R."/>
            <person name="Lin C.F."/>
            <person name="Lin M.F."/>
            <person name="Lindblad-Toh K."/>
            <person name="Llopart A."/>
            <person name="Long M."/>
            <person name="Low L."/>
            <person name="Lozovsky E."/>
            <person name="Lu J."/>
            <person name="Luo M."/>
            <person name="Machado C.A."/>
            <person name="Makalowski W."/>
            <person name="Marzo M."/>
            <person name="Matsuda M."/>
            <person name="Matzkin L."/>
            <person name="McAllister B."/>
            <person name="McBride C.S."/>
            <person name="McKernan B."/>
            <person name="McKernan K."/>
            <person name="Mendez-Lago M."/>
            <person name="Minx P."/>
            <person name="Mollenhauer M.U."/>
            <person name="Montooth K."/>
            <person name="Mount S.M."/>
            <person name="Mu X."/>
            <person name="Myers E."/>
            <person name="Negre B."/>
            <person name="Newfeld S."/>
            <person name="Nielsen R."/>
            <person name="Noor M.A."/>
            <person name="O'Grady P."/>
            <person name="Pachter L."/>
            <person name="Papaceit M."/>
            <person name="Parisi M.J."/>
            <person name="Parisi M."/>
            <person name="Parts L."/>
            <person name="Pedersen J.S."/>
            <person name="Pesole G."/>
            <person name="Phillippy A.M."/>
            <person name="Ponting C.P."/>
            <person name="Pop M."/>
            <person name="Porcelli D."/>
            <person name="Powell J.R."/>
            <person name="Prohaska S."/>
            <person name="Pruitt K."/>
            <person name="Puig M."/>
            <person name="Quesneville H."/>
            <person name="Ram K.R."/>
            <person name="Rand D."/>
            <person name="Rasmussen M.D."/>
            <person name="Reed L.K."/>
            <person name="Reenan R."/>
            <person name="Reily A."/>
            <person name="Remington K.A."/>
            <person name="Rieger T.T."/>
            <person name="Ritchie M.G."/>
            <person name="Robin C."/>
            <person name="Rogers Y.H."/>
            <person name="Rohde C."/>
            <person name="Rozas J."/>
            <person name="Rubenfield M.J."/>
            <person name="Ruiz A."/>
            <person name="Russo S."/>
            <person name="Salzberg S.L."/>
            <person name="Sanchez-Gracia A."/>
            <person name="Saranga D.J."/>
            <person name="Sato H."/>
            <person name="Schaeffer S.W."/>
            <person name="Schatz M.C."/>
            <person name="Schlenke T."/>
            <person name="Schwartz R."/>
            <person name="Segarra C."/>
            <person name="Singh R.S."/>
            <person name="Sirot L."/>
            <person name="Sirota M."/>
            <person name="Sisneros N.B."/>
            <person name="Smith C.D."/>
            <person name="Smith T.F."/>
            <person name="Spieth J."/>
            <person name="Stage D.E."/>
            <person name="Stark A."/>
            <person name="Stephan W."/>
            <person name="Strausberg R.L."/>
            <person name="Strempel S."/>
            <person name="Sturgill D."/>
            <person name="Sutton G."/>
            <person name="Sutton G.G."/>
            <person name="Tao W."/>
            <person name="Teichmann S."/>
            <person name="Tobari Y.N."/>
            <person name="Tomimura Y."/>
            <person name="Tsolas J.M."/>
            <person name="Valente V.L."/>
            <person name="Venter E."/>
            <person name="Venter J.C."/>
            <person name="Vicario S."/>
            <person name="Vieira F.G."/>
            <person name="Vilella A.J."/>
            <person name="Villasante A."/>
            <person name="Walenz B."/>
            <person name="Wang J."/>
            <person name="Wasserman M."/>
            <person name="Watts T."/>
            <person name="Wilson D."/>
            <person name="Wilson R.K."/>
            <person name="Wing R.A."/>
            <person name="Wolfner M.F."/>
            <person name="Wong A."/>
            <person name="Wong G.K."/>
            <person name="Wu C.I."/>
            <person name="Wu G."/>
            <person name="Yamamoto D."/>
            <person name="Yang H.P."/>
            <person name="Yang S.P."/>
            <person name="Yorke J.A."/>
            <person name="Yoshida K."/>
            <person name="Zdobnov E."/>
            <person name="Zhang P."/>
            <person name="Zhang Y."/>
            <person name="Zimin A.V."/>
            <person name="Baldwin J."/>
            <person name="Abdouelleil A."/>
            <person name="Abdulkadir J."/>
            <person name="Abebe A."/>
            <person name="Abera B."/>
            <person name="Abreu J."/>
            <person name="Acer S.C."/>
            <person name="Aftuck L."/>
            <person name="Alexander A."/>
            <person name="An P."/>
            <person name="Anderson E."/>
            <person name="Anderson S."/>
            <person name="Arachi H."/>
            <person name="Azer M."/>
            <person name="Bachantsang P."/>
            <person name="Barry A."/>
            <person name="Bayul T."/>
            <person name="Berlin A."/>
            <person name="Bessette D."/>
            <person name="Bloom T."/>
            <person name="Blye J."/>
            <person name="Boguslavskiy L."/>
            <person name="Bonnet C."/>
            <person name="Boukhgalter B."/>
            <person name="Bourzgui I."/>
            <person name="Brown A."/>
            <person name="Cahill P."/>
            <person name="Channer S."/>
            <person name="Cheshatsang Y."/>
            <person name="Chuda L."/>
            <person name="Citroen M."/>
            <person name="Collymore A."/>
            <person name="Cooke P."/>
            <person name="Costello M."/>
            <person name="D'Aco K."/>
            <person name="Daza R."/>
            <person name="De Haan G."/>
            <person name="DeGray S."/>
            <person name="DeMaso C."/>
            <person name="Dhargay N."/>
            <person name="Dooley K."/>
            <person name="Dooley E."/>
            <person name="Doricent M."/>
            <person name="Dorje P."/>
            <person name="Dorjee K."/>
            <person name="Dupes A."/>
            <person name="Elong R."/>
            <person name="Falk J."/>
            <person name="Farina A."/>
            <person name="Faro S."/>
            <person name="Ferguson D."/>
            <person name="Fisher S."/>
            <person name="Foley C.D."/>
            <person name="Franke A."/>
            <person name="Friedrich D."/>
            <person name="Gadbois L."/>
            <person name="Gearin G."/>
            <person name="Gearin C.R."/>
            <person name="Giannoukos G."/>
            <person name="Goode T."/>
            <person name="Graham J."/>
            <person name="Grandbois E."/>
            <person name="Grewal S."/>
            <person name="Gyaltsen K."/>
            <person name="Hafez N."/>
            <person name="Hagos B."/>
            <person name="Hall J."/>
            <person name="Henson C."/>
            <person name="Hollinger A."/>
            <person name="Honan T."/>
            <person name="Huard M.D."/>
            <person name="Hughes L."/>
            <person name="Hurhula B."/>
            <person name="Husby M.E."/>
            <person name="Kamat A."/>
            <person name="Kanga B."/>
            <person name="Kashin S."/>
            <person name="Khazanovich D."/>
            <person name="Kisner P."/>
            <person name="Lance K."/>
            <person name="Lara M."/>
            <person name="Lee W."/>
            <person name="Lennon N."/>
            <person name="Letendre F."/>
            <person name="LeVine R."/>
            <person name="Lipovsky A."/>
            <person name="Liu X."/>
            <person name="Liu J."/>
            <person name="Liu S."/>
            <person name="Lokyitsang T."/>
            <person name="Lokyitsang Y."/>
            <person name="Lubonja R."/>
            <person name="Lui A."/>
            <person name="MacDonald P."/>
            <person name="Magnisalis V."/>
            <person name="Maru K."/>
            <person name="Matthews C."/>
            <person name="McCusker W."/>
            <person name="McDonough S."/>
            <person name="Mehta T."/>
            <person name="Meldrim J."/>
            <person name="Meneus L."/>
            <person name="Mihai O."/>
            <person name="Mihalev A."/>
            <person name="Mihova T."/>
            <person name="Mittelman R."/>
            <person name="Mlenga V."/>
            <person name="Montmayeur A."/>
            <person name="Mulrain L."/>
            <person name="Navidi A."/>
            <person name="Naylor J."/>
            <person name="Negash T."/>
            <person name="Nguyen T."/>
            <person name="Nguyen N."/>
            <person name="Nicol R."/>
            <person name="Norbu C."/>
            <person name="Norbu N."/>
            <person name="Novod N."/>
            <person name="O'Neill B."/>
            <person name="Osman S."/>
            <person name="Markiewicz E."/>
            <person name="Oyono O.L."/>
            <person name="Patti C."/>
            <person name="Phunkhang P."/>
            <person name="Pierre F."/>
            <person name="Priest M."/>
            <person name="Raghuraman S."/>
            <person name="Rege F."/>
            <person name="Reyes R."/>
            <person name="Rise C."/>
            <person name="Rogov P."/>
            <person name="Ross K."/>
            <person name="Ryan E."/>
            <person name="Settipalli S."/>
            <person name="Shea T."/>
            <person name="Sherpa N."/>
            <person name="Shi L."/>
            <person name="Shih D."/>
            <person name="Sparrow T."/>
            <person name="Spaulding J."/>
            <person name="Stalker J."/>
            <person name="Stange-Thomann N."/>
            <person name="Stavropoulos S."/>
            <person name="Stone C."/>
            <person name="Strader C."/>
            <person name="Tesfaye S."/>
            <person name="Thomson T."/>
            <person name="Thoulutsang Y."/>
            <person name="Thoulutsang D."/>
            <person name="Topham K."/>
            <person name="Topping I."/>
            <person name="Tsamla T."/>
            <person name="Vassiliev H."/>
            <person name="Vo A."/>
            <person name="Wangchuk T."/>
            <person name="Wangdi T."/>
            <person name="Weiand M."/>
            <person name="Wilkinson J."/>
            <person name="Wilson A."/>
            <person name="Yadav S."/>
            <person name="Young G."/>
            <person name="Yu Q."/>
            <person name="Zembek L."/>
            <person name="Zhong D."/>
            <person name="Zimmer A."/>
            <person name="Zwirko Z."/>
            <person name="Jaffe D.B."/>
            <person name="Alvarez P."/>
            <person name="Brockman W."/>
            <person name="Butler J."/>
            <person name="Chin C."/>
            <person name="Gnerre S."/>
            <person name="Grabherr M."/>
            <person name="Kleber M."/>
            <person name="Mauceli E."/>
            <person name="MacCallum I."/>
        </authorList>
    </citation>
    <scope>NUCLEOTIDE SEQUENCE [LARGE SCALE GENOMIC DNA]</scope>
    <source>
        <strain evidence="4">TSC#15010-1051.87</strain>
        <strain evidence="5">Tucson 15010-1051.87</strain>
    </source>
</reference>
<dbReference type="InterPro" id="IPR004210">
    <property type="entry name" value="BESS_motif"/>
</dbReference>
<dbReference type="Proteomes" id="UP000008792">
    <property type="component" value="Unassembled WGS sequence"/>
</dbReference>
<dbReference type="eggNOG" id="ENOG502S4IP">
    <property type="taxonomic scope" value="Eukaryota"/>
</dbReference>
<evidence type="ECO:0000313" key="4">
    <source>
        <dbReference type="EMBL" id="EDW61306.1"/>
    </source>
</evidence>
<dbReference type="CTD" id="36957"/>
<dbReference type="KEGG" id="dvi:6625892"/>
<proteinExistence type="predicted"/>
<dbReference type="InParanoid" id="A0PKA8"/>
<evidence type="ECO:0000256" key="1">
    <source>
        <dbReference type="SAM" id="MobiDB-lite"/>
    </source>
</evidence>
<dbReference type="EMBL" id="CH940648">
    <property type="protein sequence ID" value="EDW61306.1"/>
    <property type="molecule type" value="Genomic_DNA"/>
</dbReference>
<dbReference type="FunCoup" id="A0PKA8">
    <property type="interactions" value="51"/>
</dbReference>
<dbReference type="AlphaFoldDB" id="A0PKA8"/>
<reference evidence="3" key="1">
    <citation type="journal article" date="2006" name="Science">
        <title>Two Dobzhansky-Muller genes interact to cause hybrid lethality in Drosophila.</title>
        <authorList>
            <person name="Brideau N.J."/>
            <person name="Flores H.A."/>
            <person name="Wang J."/>
            <person name="Maheshwari S."/>
            <person name="Wang X."/>
            <person name="Barbash D.A."/>
        </authorList>
    </citation>
    <scope>NUCLEOTIDE SEQUENCE</scope>
    <source>
        <strain evidence="3">TSC#15010-1051.87</strain>
    </source>
</reference>
<protein>
    <submittedName>
        <fullName evidence="3">Lethal hybrid rescue protein</fullName>
    </submittedName>
    <submittedName>
        <fullName evidence="4">Lhr</fullName>
    </submittedName>
</protein>
<keyword evidence="5" id="KW-1185">Reference proteome</keyword>
<evidence type="ECO:0000313" key="3">
    <source>
        <dbReference type="EMBL" id="DAA05826.1"/>
    </source>
</evidence>